<evidence type="ECO:0000313" key="1">
    <source>
        <dbReference type="Proteomes" id="UP000887569"/>
    </source>
</evidence>
<name>A0A914ZN40_PARUN</name>
<reference evidence="2" key="1">
    <citation type="submission" date="2022-11" db="UniProtKB">
        <authorList>
            <consortium name="WormBaseParasite"/>
        </authorList>
    </citation>
    <scope>IDENTIFICATION</scope>
</reference>
<keyword evidence="1" id="KW-1185">Reference proteome</keyword>
<sequence>MHRRAITITSPSFFSTKHLPKLITDLLDDVRLSDNAHQVHAFERPSES</sequence>
<dbReference type="WBParaSite" id="PgB09_g099_t03">
    <property type="protein sequence ID" value="PgB09_g099_t03"/>
    <property type="gene ID" value="PgB09_g099"/>
</dbReference>
<protein>
    <submittedName>
        <fullName evidence="2">Uncharacterized protein</fullName>
    </submittedName>
</protein>
<dbReference type="AlphaFoldDB" id="A0A914ZN40"/>
<accession>A0A914ZN40</accession>
<evidence type="ECO:0000313" key="2">
    <source>
        <dbReference type="WBParaSite" id="PgB09_g099_t03"/>
    </source>
</evidence>
<dbReference type="Proteomes" id="UP000887569">
    <property type="component" value="Unplaced"/>
</dbReference>
<proteinExistence type="predicted"/>
<organism evidence="1 2">
    <name type="scientific">Parascaris univalens</name>
    <name type="common">Nematode worm</name>
    <dbReference type="NCBI Taxonomy" id="6257"/>
    <lineage>
        <taxon>Eukaryota</taxon>
        <taxon>Metazoa</taxon>
        <taxon>Ecdysozoa</taxon>
        <taxon>Nematoda</taxon>
        <taxon>Chromadorea</taxon>
        <taxon>Rhabditida</taxon>
        <taxon>Spirurina</taxon>
        <taxon>Ascaridomorpha</taxon>
        <taxon>Ascaridoidea</taxon>
        <taxon>Ascarididae</taxon>
        <taxon>Parascaris</taxon>
    </lineage>
</organism>